<dbReference type="Gene3D" id="3.20.20.140">
    <property type="entry name" value="Metal-dependent hydrolases"/>
    <property type="match status" value="1"/>
</dbReference>
<dbReference type="InterPro" id="IPR051781">
    <property type="entry name" value="Metallo-dep_Hydrolase"/>
</dbReference>
<dbReference type="PANTHER" id="PTHR43135">
    <property type="entry name" value="ALPHA-D-RIBOSE 1-METHYLPHOSPHONATE 5-TRIPHOSPHATE DIPHOSPHATASE"/>
    <property type="match status" value="1"/>
</dbReference>
<evidence type="ECO:0000313" key="3">
    <source>
        <dbReference type="EMBL" id="SEW56067.1"/>
    </source>
</evidence>
<evidence type="ECO:0000256" key="1">
    <source>
        <dbReference type="SAM" id="SignalP"/>
    </source>
</evidence>
<proteinExistence type="predicted"/>
<dbReference type="Proteomes" id="UP000199310">
    <property type="component" value="Unassembled WGS sequence"/>
</dbReference>
<evidence type="ECO:0000313" key="4">
    <source>
        <dbReference type="Proteomes" id="UP000199310"/>
    </source>
</evidence>
<protein>
    <submittedName>
        <fullName evidence="3">Imidazolonepropionase</fullName>
    </submittedName>
</protein>
<dbReference type="InterPro" id="IPR011059">
    <property type="entry name" value="Metal-dep_hydrolase_composite"/>
</dbReference>
<dbReference type="EMBL" id="FOJG01000002">
    <property type="protein sequence ID" value="SEW56067.1"/>
    <property type="molecule type" value="Genomic_DNA"/>
</dbReference>
<feature type="chain" id="PRO_5011680935" evidence="1">
    <location>
        <begin position="20"/>
        <end position="427"/>
    </location>
</feature>
<feature type="signal peptide" evidence="1">
    <location>
        <begin position="1"/>
        <end position="19"/>
    </location>
</feature>
<reference evidence="4" key="1">
    <citation type="submission" date="2016-10" db="EMBL/GenBank/DDBJ databases">
        <authorList>
            <person name="Varghese N."/>
            <person name="Submissions S."/>
        </authorList>
    </citation>
    <scope>NUCLEOTIDE SEQUENCE [LARGE SCALE GENOMIC DNA]</scope>
    <source>
        <strain evidence="4">DSM 3695</strain>
    </source>
</reference>
<dbReference type="Pfam" id="PF01979">
    <property type="entry name" value="Amidohydro_1"/>
    <property type="match status" value="1"/>
</dbReference>
<feature type="domain" description="Amidohydrolase-related" evidence="2">
    <location>
        <begin position="343"/>
        <end position="405"/>
    </location>
</feature>
<dbReference type="InterPro" id="IPR032466">
    <property type="entry name" value="Metal_Hydrolase"/>
</dbReference>
<organism evidence="3 4">
    <name type="scientific">Chitinophaga arvensicola</name>
    <dbReference type="NCBI Taxonomy" id="29529"/>
    <lineage>
        <taxon>Bacteria</taxon>
        <taxon>Pseudomonadati</taxon>
        <taxon>Bacteroidota</taxon>
        <taxon>Chitinophagia</taxon>
        <taxon>Chitinophagales</taxon>
        <taxon>Chitinophagaceae</taxon>
        <taxon>Chitinophaga</taxon>
    </lineage>
</organism>
<keyword evidence="4" id="KW-1185">Reference proteome</keyword>
<accession>A0A1I0SDG2</accession>
<dbReference type="SUPFAM" id="SSF51338">
    <property type="entry name" value="Composite domain of metallo-dependent hydrolases"/>
    <property type="match status" value="1"/>
</dbReference>
<dbReference type="RefSeq" id="WP_089903493.1">
    <property type="nucleotide sequence ID" value="NZ_FOJG01000002.1"/>
</dbReference>
<dbReference type="GO" id="GO:0016810">
    <property type="term" value="F:hydrolase activity, acting on carbon-nitrogen (but not peptide) bonds"/>
    <property type="evidence" value="ECO:0007669"/>
    <property type="project" value="InterPro"/>
</dbReference>
<dbReference type="AlphaFoldDB" id="A0A1I0SDG2"/>
<name>A0A1I0SDG2_9BACT</name>
<gene>
    <name evidence="3" type="ORF">SAMN04488122_6556</name>
</gene>
<evidence type="ECO:0000259" key="2">
    <source>
        <dbReference type="Pfam" id="PF01979"/>
    </source>
</evidence>
<dbReference type="PANTHER" id="PTHR43135:SF3">
    <property type="entry name" value="ALPHA-D-RIBOSE 1-METHYLPHOSPHONATE 5-TRIPHOSPHATE DIPHOSPHATASE"/>
    <property type="match status" value="1"/>
</dbReference>
<sequence length="427" mass="46473">MKKQLIICTLALSAYAARAQETISPAGPQGKPVYLTNATIHVGNGQVIENGTIAFSNGKITAVGNNVTASNDATVLDLKGEHVYPGIIAPETNLGLVEFESVRATIDAREVGEMNPSVRSLIAYNADSKVINTLRSNGILLAQVTPQGGVISGTSSVVQLDAWNWEDAAYKTDNALHFFLPSLSPASSGRSGASGDRQKLAMEQIEKVRTFFREAKAYQQEGKHSAANLKFESMRKLFAREQKLFIHCELVKEMLVAIDFAKEFQLDVAIVGGTDSWLMADILKQNNIPVILSQPHALPVMQDDDIDQPYKTAAQLQKAGVLFCLSNEGFWQQRNLGFEAGTAATYGLTKEEALTAVTLNAAKILGIDKTTGSLETGKDANIAVSKGDILDMKSSVITRAFIQGREINLDNKQKQLYEKYKQKYGLK</sequence>
<dbReference type="SUPFAM" id="SSF51556">
    <property type="entry name" value="Metallo-dependent hydrolases"/>
    <property type="match status" value="1"/>
</dbReference>
<keyword evidence="1" id="KW-0732">Signal</keyword>
<dbReference type="InterPro" id="IPR006680">
    <property type="entry name" value="Amidohydro-rel"/>
</dbReference>
<dbReference type="STRING" id="29529.SAMN04488122_6556"/>
<dbReference type="OrthoDB" id="783596at2"/>
<dbReference type="Gene3D" id="2.30.40.10">
    <property type="entry name" value="Urease, subunit C, domain 1"/>
    <property type="match status" value="1"/>
</dbReference>